<dbReference type="GO" id="GO:0000981">
    <property type="term" value="F:DNA-binding transcription factor activity, RNA polymerase II-specific"/>
    <property type="evidence" value="ECO:0007669"/>
    <property type="project" value="TreeGrafter"/>
</dbReference>
<proteinExistence type="predicted"/>
<dbReference type="PANTHER" id="PTHR24394:SF29">
    <property type="entry name" value="MYONEURIN"/>
    <property type="match status" value="1"/>
</dbReference>
<feature type="region of interest" description="Disordered" evidence="8">
    <location>
        <begin position="1614"/>
        <end position="1635"/>
    </location>
</feature>
<feature type="region of interest" description="Disordered" evidence="8">
    <location>
        <begin position="933"/>
        <end position="966"/>
    </location>
</feature>
<dbReference type="InterPro" id="IPR036236">
    <property type="entry name" value="Znf_C2H2_sf"/>
</dbReference>
<evidence type="ECO:0000256" key="1">
    <source>
        <dbReference type="ARBA" id="ARBA00004123"/>
    </source>
</evidence>
<dbReference type="SUPFAM" id="SSF57903">
    <property type="entry name" value="FYVE/PHD zinc finger"/>
    <property type="match status" value="1"/>
</dbReference>
<feature type="compositionally biased region" description="Low complexity" evidence="8">
    <location>
        <begin position="1418"/>
        <end position="1431"/>
    </location>
</feature>
<dbReference type="SUPFAM" id="SSF57667">
    <property type="entry name" value="beta-beta-alpha zinc fingers"/>
    <property type="match status" value="1"/>
</dbReference>
<dbReference type="GO" id="GO:0005634">
    <property type="term" value="C:nucleus"/>
    <property type="evidence" value="ECO:0007669"/>
    <property type="project" value="UniProtKB-SubCell"/>
</dbReference>
<feature type="region of interest" description="Disordered" evidence="8">
    <location>
        <begin position="448"/>
        <end position="505"/>
    </location>
</feature>
<dbReference type="SMART" id="SM00249">
    <property type="entry name" value="PHD"/>
    <property type="match status" value="1"/>
</dbReference>
<feature type="compositionally biased region" description="Basic and acidic residues" evidence="8">
    <location>
        <begin position="1122"/>
        <end position="1148"/>
    </location>
</feature>
<keyword evidence="2" id="KW-0479">Metal-binding</keyword>
<evidence type="ECO:0000256" key="4">
    <source>
        <dbReference type="ARBA" id="ARBA00022771"/>
    </source>
</evidence>
<dbReference type="OrthoDB" id="5411773at2759"/>
<sequence>MAESAKAKLQARPTSYNDRMEEKERVAKLPETSLIRSTAATLVGDSGQHEGHFQSCSKNTFKVKRAPSYVLQQYFSHTFDPAELKKGHKNESYACLELECKICSIKAPIEVMYTHALDTHLVNLCIYCLATFREGRQLQVHLTRSHQVQHGQFSSLEHFHRICGSSSTLFCIDCDRQVELTGNIEQDEELVTKHVCRSDEVQCVKCAKKYSLKEIGCHVELCGEKVPQPVNVLSRMPVFTVKEESQETDAEEDNEKSATDMLTEVLNESEIVAPPQIEKVEKVEQPERKPQHFLGETSRLRNRDYRCKFCHMVVPPSKHAEHGLQCTAQSQDPSQLASDARRPSLKLKFTGNHHRDSPFLKSRKPSLSSSSSLTVTTTMNGVESLCDPNDLEDDQEARLGSKIVISRKHGAAAIAAMRRLQGGSPQATPATNLPGVADIKLQSIEVDGNATPQQYTPPYSPTKVESDDTPTDTISVSGRDDDSMAVSEVEEKPQPKYGDPLLNEDDSDKRRTLLINELCDYLELKHREEYRINDNLDVRTRDVDIFHPIGTTTGDEILETMVSNACAGCTYCRQAKIVGVDRRQLVIHLLTRHTWNLKFHADAEKPSITLSSPVKEEESACVPESSVNTTDNRSSSQLNVDWRQFRLILLEKVFELTNNIFNFPSREPFGECPCECLLCGCPVNTQKLLFPHWYKTHPQTSMKCYMCHEKFLFVGALFSHICYGTPHPVIKEDKLEGTGTSLSNGGSGESNIPNQDDVDTTITLRYQCGLCDNFQMPGFFNYIVHLRTDHNTCELCLMPLADQKELQTHILKKHRLNYYCWKCRIAYSDLETFDNHMFWKHNNAGVDCKRCLNKKWLFVYHFCRPPTQFACKDCKEKFTRPMALTVHKRTHTEANLRKCPKHSCQEKFISKKLLEKHMDQVHNKVPKEYKQAEIDENEEDHDVTQDESFQEDDSEPTPIDTNAGVEDMQTDTGIDEAFAVAADILKADGTVDPSSDAMDQVDHGATSENIPNREIPNETEMQKEDDNQFPQSSSYPESNEQKAQTILTDVAQMEQLMSQPPMHSGLETEEATASQAQPTVDEQQGKTEDNEINAGEESPKRFDISEYLGPNLSEDESESEADADKSIDKEDKVAEDPPRVVPDQREPEVQPEDENIENVDDPTDFAFNLGSPDMSNYEEMMRENEEMDLDTSGVYSPSDTNSQGPPALANSPKVEPEPVGNDLRADLSLSDTDDSSDDDNDNARPAEIASSAAVDQPTSEVTGGDETKNDQPIPEIDMVDAGHIDEVKAPSPKTNEASEDQISSEVNTGIDVPAPAEPFPSEIGNFGEYNLNLEEPSVPTFEDDLLPEHIMREHALFSLEHEHDYSKKIIYNPSGSGIVQYSGSEPTEPSRLKPISAETNEENHVREYNNYPAQEGPSSTSSTFNVSHSTSGGVRITVNHSRKRSRSSSSSSTSSDSSSSGSSSESSSKSSDSDDGCDSDSYEVSPEADARNQSAQSSQYQQYRQLHTHYQNPYGDHSTASTSGNMSYTPVKRGRGRPKGSLNRDKNGLPTAKKFQMGSEGARKVGRPPTNRNTGDDSKPKRKYRKTKGKVGRPKSISTIESINLERASVMSANTFPESDLETEESDGEEVYHRRQVTEPIYDKMHSSDRIWSISNEEYLLRLLRGVDNVEKLRRDADEQTKAALSNGHDILDRQVETGKRPIAYSPQKPVHVVMKGRNFSALQERGRGGRGRRKNATASRSIGSDTDAANHRRKGSSSRTPKAPAATAIAKAKKSKEDEDNKPYCHCRQPYSDRPMIGCDFPNCPIEWYHMECIGISKPPEGSWTCPNTVCIKRRLQSGWGGSVGYSH</sequence>
<feature type="compositionally biased region" description="Low complexity" evidence="8">
    <location>
        <begin position="1447"/>
        <end position="1470"/>
    </location>
</feature>
<dbReference type="GO" id="GO:0008270">
    <property type="term" value="F:zinc ion binding"/>
    <property type="evidence" value="ECO:0007669"/>
    <property type="project" value="UniProtKB-KW"/>
</dbReference>
<feature type="domain" description="C2H2-type" evidence="9">
    <location>
        <begin position="869"/>
        <end position="896"/>
    </location>
</feature>
<feature type="region of interest" description="Disordered" evidence="8">
    <location>
        <begin position="990"/>
        <end position="1323"/>
    </location>
</feature>
<feature type="compositionally biased region" description="Polar residues" evidence="8">
    <location>
        <begin position="1193"/>
        <end position="1204"/>
    </location>
</feature>
<dbReference type="CDD" id="cd15505">
    <property type="entry name" value="PHD_ING"/>
    <property type="match status" value="1"/>
</dbReference>
<evidence type="ECO:0000256" key="3">
    <source>
        <dbReference type="ARBA" id="ARBA00022737"/>
    </source>
</evidence>
<evidence type="ECO:0000313" key="11">
    <source>
        <dbReference type="Proteomes" id="UP000094527"/>
    </source>
</evidence>
<feature type="region of interest" description="Disordered" evidence="8">
    <location>
        <begin position="1"/>
        <end position="22"/>
    </location>
</feature>
<organism evidence="10 11">
    <name type="scientific">Orchesella cincta</name>
    <name type="common">Springtail</name>
    <name type="synonym">Podura cincta</name>
    <dbReference type="NCBI Taxonomy" id="48709"/>
    <lineage>
        <taxon>Eukaryota</taxon>
        <taxon>Metazoa</taxon>
        <taxon>Ecdysozoa</taxon>
        <taxon>Arthropoda</taxon>
        <taxon>Hexapoda</taxon>
        <taxon>Collembola</taxon>
        <taxon>Entomobryomorpha</taxon>
        <taxon>Entomobryoidea</taxon>
        <taxon>Orchesellidae</taxon>
        <taxon>Orchesellinae</taxon>
        <taxon>Orchesella</taxon>
    </lineage>
</organism>
<dbReference type="InterPro" id="IPR013083">
    <property type="entry name" value="Znf_RING/FYVE/PHD"/>
</dbReference>
<evidence type="ECO:0000256" key="5">
    <source>
        <dbReference type="ARBA" id="ARBA00022833"/>
    </source>
</evidence>
<evidence type="ECO:0000313" key="10">
    <source>
        <dbReference type="EMBL" id="ODN06495.1"/>
    </source>
</evidence>
<keyword evidence="11" id="KW-1185">Reference proteome</keyword>
<feature type="compositionally biased region" description="Polar residues" evidence="8">
    <location>
        <begin position="1373"/>
        <end position="1387"/>
    </location>
</feature>
<evidence type="ECO:0000256" key="2">
    <source>
        <dbReference type="ARBA" id="ARBA00022723"/>
    </source>
</evidence>
<feature type="compositionally biased region" description="Basic residues" evidence="8">
    <location>
        <begin position="1580"/>
        <end position="1593"/>
    </location>
</feature>
<name>A0A1D2NN35_ORCCI</name>
<dbReference type="InterPro" id="IPR001965">
    <property type="entry name" value="Znf_PHD"/>
</dbReference>
<feature type="compositionally biased region" description="Polar residues" evidence="8">
    <location>
        <begin position="1071"/>
        <end position="1082"/>
    </location>
</feature>
<reference evidence="10 11" key="1">
    <citation type="journal article" date="2016" name="Genome Biol. Evol.">
        <title>Gene Family Evolution Reflects Adaptation to Soil Environmental Stressors in the Genome of the Collembolan Orchesella cincta.</title>
        <authorList>
            <person name="Faddeeva-Vakhrusheva A."/>
            <person name="Derks M.F."/>
            <person name="Anvar S.Y."/>
            <person name="Agamennone V."/>
            <person name="Suring W."/>
            <person name="Smit S."/>
            <person name="van Straalen N.M."/>
            <person name="Roelofs D."/>
        </authorList>
    </citation>
    <scope>NUCLEOTIDE SEQUENCE [LARGE SCALE GENOMIC DNA]</scope>
    <source>
        <tissue evidence="10">Mixed pool</tissue>
    </source>
</reference>
<keyword evidence="4 7" id="KW-0863">Zinc-finger</keyword>
<accession>A0A1D2NN35</accession>
<feature type="compositionally biased region" description="Acidic residues" evidence="8">
    <location>
        <begin position="1149"/>
        <end position="1163"/>
    </location>
</feature>
<feature type="compositionally biased region" description="Acidic residues" evidence="8">
    <location>
        <begin position="1231"/>
        <end position="1240"/>
    </location>
</feature>
<feature type="region of interest" description="Disordered" evidence="8">
    <location>
        <begin position="348"/>
        <end position="374"/>
    </location>
</feature>
<feature type="compositionally biased region" description="Polar residues" evidence="8">
    <location>
        <begin position="625"/>
        <end position="634"/>
    </location>
</feature>
<keyword evidence="5" id="KW-0862">Zinc</keyword>
<dbReference type="PANTHER" id="PTHR24394">
    <property type="entry name" value="ZINC FINGER PROTEIN"/>
    <property type="match status" value="1"/>
</dbReference>
<dbReference type="InterPro" id="IPR013087">
    <property type="entry name" value="Znf_C2H2_type"/>
</dbReference>
<evidence type="ECO:0000256" key="7">
    <source>
        <dbReference type="PROSITE-ProRule" id="PRU00042"/>
    </source>
</evidence>
<dbReference type="InterPro" id="IPR011011">
    <property type="entry name" value="Znf_FYVE_PHD"/>
</dbReference>
<evidence type="ECO:0000256" key="6">
    <source>
        <dbReference type="ARBA" id="ARBA00023242"/>
    </source>
</evidence>
<protein>
    <submittedName>
        <fullName evidence="10">Chromatin modification-related protein YNG2</fullName>
    </submittedName>
</protein>
<keyword evidence="3" id="KW-0677">Repeat</keyword>
<feature type="compositionally biased region" description="Polar residues" evidence="8">
    <location>
        <begin position="1292"/>
        <end position="1307"/>
    </location>
</feature>
<dbReference type="Gene3D" id="3.30.40.10">
    <property type="entry name" value="Zinc/RING finger domain, C3HC4 (zinc finger)"/>
    <property type="match status" value="1"/>
</dbReference>
<evidence type="ECO:0000256" key="8">
    <source>
        <dbReference type="SAM" id="MobiDB-lite"/>
    </source>
</evidence>
<feature type="region of interest" description="Disordered" evidence="8">
    <location>
        <begin position="1722"/>
        <end position="1784"/>
    </location>
</feature>
<dbReference type="Proteomes" id="UP000094527">
    <property type="component" value="Unassembled WGS sequence"/>
</dbReference>
<comment type="subcellular location">
    <subcellularLocation>
        <location evidence="1">Nucleus</location>
    </subcellularLocation>
</comment>
<dbReference type="OMA" id="GHTKECS"/>
<feature type="region of interest" description="Disordered" evidence="8">
    <location>
        <begin position="611"/>
        <end position="634"/>
    </location>
</feature>
<dbReference type="SMART" id="SM00355">
    <property type="entry name" value="ZnF_C2H2"/>
    <property type="match status" value="9"/>
</dbReference>
<dbReference type="PROSITE" id="PS00028">
    <property type="entry name" value="ZINC_FINGER_C2H2_1"/>
    <property type="match status" value="3"/>
</dbReference>
<comment type="caution">
    <text evidence="10">The sequence shown here is derived from an EMBL/GenBank/DDBJ whole genome shotgun (WGS) entry which is preliminary data.</text>
</comment>
<feature type="region of interest" description="Disordered" evidence="8">
    <location>
        <begin position="1373"/>
        <end position="1597"/>
    </location>
</feature>
<feature type="compositionally biased region" description="Polar residues" evidence="8">
    <location>
        <begin position="1028"/>
        <end position="1047"/>
    </location>
</feature>
<feature type="compositionally biased region" description="Polar residues" evidence="8">
    <location>
        <begin position="1518"/>
        <end position="1528"/>
    </location>
</feature>
<feature type="compositionally biased region" description="Low complexity" evidence="8">
    <location>
        <begin position="1491"/>
        <end position="1505"/>
    </location>
</feature>
<dbReference type="STRING" id="48709.A0A1D2NN35"/>
<dbReference type="Gene3D" id="3.30.160.60">
    <property type="entry name" value="Classic Zinc Finger"/>
    <property type="match status" value="1"/>
</dbReference>
<evidence type="ECO:0000259" key="9">
    <source>
        <dbReference type="PROSITE" id="PS50157"/>
    </source>
</evidence>
<feature type="compositionally biased region" description="Acidic residues" evidence="8">
    <location>
        <begin position="1619"/>
        <end position="1629"/>
    </location>
</feature>
<dbReference type="EMBL" id="LJIJ01000004">
    <property type="protein sequence ID" value="ODN06495.1"/>
    <property type="molecule type" value="Genomic_DNA"/>
</dbReference>
<gene>
    <name evidence="10" type="ORF">Ocin01_00172</name>
</gene>
<keyword evidence="6" id="KW-0539">Nucleus</keyword>
<dbReference type="PROSITE" id="PS50157">
    <property type="entry name" value="ZINC_FINGER_C2H2_2"/>
    <property type="match status" value="1"/>
</dbReference>